<dbReference type="eggNOG" id="COG1028">
    <property type="taxonomic scope" value="Bacteria"/>
</dbReference>
<dbReference type="CDD" id="cd05344">
    <property type="entry name" value="BKR_like_SDR_like"/>
    <property type="match status" value="1"/>
</dbReference>
<dbReference type="PRINTS" id="PR00080">
    <property type="entry name" value="SDRFAMILY"/>
</dbReference>
<gene>
    <name evidence="2" type="ordered locus">MROS_1927</name>
</gene>
<reference evidence="2 3" key="1">
    <citation type="journal article" date="2013" name="PLoS ONE">
        <title>Genomic analysis of Melioribacter roseus, facultatively anaerobic organotrophic bacterium representing a novel deep lineage within Bacteriodetes/Chlorobi group.</title>
        <authorList>
            <person name="Kadnikov V.V."/>
            <person name="Mardanov A.V."/>
            <person name="Podosokorskaya O.A."/>
            <person name="Gavrilov S.N."/>
            <person name="Kublanov I.V."/>
            <person name="Beletsky A.V."/>
            <person name="Bonch-Osmolovskaya E.A."/>
            <person name="Ravin N.V."/>
        </authorList>
    </citation>
    <scope>NUCLEOTIDE SEQUENCE [LARGE SCALE GENOMIC DNA]</scope>
    <source>
        <strain evidence="3">JCM 17771 / P3M-2</strain>
    </source>
</reference>
<dbReference type="PANTHER" id="PTHR42879">
    <property type="entry name" value="3-OXOACYL-(ACYL-CARRIER-PROTEIN) REDUCTASE"/>
    <property type="match status" value="1"/>
</dbReference>
<dbReference type="PANTHER" id="PTHR42879:SF6">
    <property type="entry name" value="NADPH-DEPENDENT REDUCTASE BACG"/>
    <property type="match status" value="1"/>
</dbReference>
<sequence>MELFLKGKTVLVTAASMGIGRATAELFIKEGCKVAICSRNKDNLLKTVSEIRNIFNVEPMWVVCDINKSEDIETTVKKVKEELGDIDILVNNCGGPTPGFFETIDDKNWEDAFQQVLMSAVRFTRLVLPGMKAKNWGRIINITSLSVKQPVNNLVLSNSFRSAVTAFAKTLSNQVGKFNITVNNVAPGYTLTSRLYELAVVRAKESGVSHEEILSSMANDVPMKRLGRPDEVASLIVYLASEQAGYITGSTIAVDGGVIKSTY</sequence>
<dbReference type="STRING" id="1191523.MROS_1927"/>
<dbReference type="PATRIC" id="fig|1191523.3.peg.2039"/>
<dbReference type="Proteomes" id="UP000009011">
    <property type="component" value="Chromosome"/>
</dbReference>
<dbReference type="SUPFAM" id="SSF51735">
    <property type="entry name" value="NAD(P)-binding Rossmann-fold domains"/>
    <property type="match status" value="1"/>
</dbReference>
<proteinExistence type="inferred from homology"/>
<organism evidence="2 3">
    <name type="scientific">Melioribacter roseus (strain DSM 23840 / JCM 17771 / VKM B-2668 / P3M-2)</name>
    <dbReference type="NCBI Taxonomy" id="1191523"/>
    <lineage>
        <taxon>Bacteria</taxon>
        <taxon>Pseudomonadati</taxon>
        <taxon>Ignavibacteriota</taxon>
        <taxon>Ignavibacteria</taxon>
        <taxon>Ignavibacteriales</taxon>
        <taxon>Melioribacteraceae</taxon>
        <taxon>Melioribacter</taxon>
    </lineage>
</organism>
<evidence type="ECO:0000313" key="3">
    <source>
        <dbReference type="Proteomes" id="UP000009011"/>
    </source>
</evidence>
<dbReference type="HOGENOM" id="CLU_010194_1_2_10"/>
<dbReference type="PRINTS" id="PR00081">
    <property type="entry name" value="GDHRDH"/>
</dbReference>
<dbReference type="InterPro" id="IPR050259">
    <property type="entry name" value="SDR"/>
</dbReference>
<evidence type="ECO:0000256" key="1">
    <source>
        <dbReference type="ARBA" id="ARBA00006484"/>
    </source>
</evidence>
<protein>
    <submittedName>
        <fullName evidence="2">3-oxoacyl-[acyl-carrier protein] reductase</fullName>
    </submittedName>
</protein>
<dbReference type="Gene3D" id="3.40.50.720">
    <property type="entry name" value="NAD(P)-binding Rossmann-like Domain"/>
    <property type="match status" value="1"/>
</dbReference>
<dbReference type="FunFam" id="3.40.50.720:FF:000084">
    <property type="entry name" value="Short-chain dehydrogenase reductase"/>
    <property type="match status" value="1"/>
</dbReference>
<dbReference type="EMBL" id="CP003557">
    <property type="protein sequence ID" value="AFN75159.1"/>
    <property type="molecule type" value="Genomic_DNA"/>
</dbReference>
<name>I6ZSZ2_MELRP</name>
<dbReference type="AlphaFoldDB" id="I6ZSZ2"/>
<accession>I6ZSZ2</accession>
<dbReference type="InterPro" id="IPR036291">
    <property type="entry name" value="NAD(P)-bd_dom_sf"/>
</dbReference>
<dbReference type="OrthoDB" id="9803333at2"/>
<evidence type="ECO:0000313" key="2">
    <source>
        <dbReference type="EMBL" id="AFN75159.1"/>
    </source>
</evidence>
<dbReference type="KEGG" id="mro:MROS_1927"/>
<dbReference type="InterPro" id="IPR002347">
    <property type="entry name" value="SDR_fam"/>
</dbReference>
<keyword evidence="3" id="KW-1185">Reference proteome</keyword>
<dbReference type="RefSeq" id="WP_014856591.1">
    <property type="nucleotide sequence ID" value="NC_018178.1"/>
</dbReference>
<dbReference type="Pfam" id="PF13561">
    <property type="entry name" value="adh_short_C2"/>
    <property type="match status" value="1"/>
</dbReference>
<comment type="similarity">
    <text evidence="1">Belongs to the short-chain dehydrogenases/reductases (SDR) family.</text>
</comment>